<dbReference type="EMBL" id="SRLO01000232">
    <property type="protein sequence ID" value="TNN65659.1"/>
    <property type="molecule type" value="Genomic_DNA"/>
</dbReference>
<protein>
    <submittedName>
        <fullName evidence="2">Ghrelin</fullName>
    </submittedName>
</protein>
<evidence type="ECO:0000256" key="1">
    <source>
        <dbReference type="SAM" id="MobiDB-lite"/>
    </source>
</evidence>
<dbReference type="PANTHER" id="PTHR14122">
    <property type="entry name" value="GHRELIN PRECURSOR"/>
    <property type="match status" value="1"/>
</dbReference>
<feature type="region of interest" description="Disordered" evidence="1">
    <location>
        <begin position="96"/>
        <end position="133"/>
    </location>
</feature>
<dbReference type="AlphaFoldDB" id="A0A4Z2HIB5"/>
<gene>
    <name evidence="2" type="primary">ghrl</name>
    <name evidence="2" type="ORF">EYF80_024188</name>
</gene>
<dbReference type="InterPro" id="IPR005441">
    <property type="entry name" value="Preproghrelin"/>
</dbReference>
<accession>A0A4Z2HIB5</accession>
<proteinExistence type="predicted"/>
<dbReference type="GO" id="GO:0005576">
    <property type="term" value="C:extracellular region"/>
    <property type="evidence" value="ECO:0007669"/>
    <property type="project" value="InterPro"/>
</dbReference>
<dbReference type="OrthoDB" id="9896247at2759"/>
<evidence type="ECO:0000313" key="3">
    <source>
        <dbReference type="Proteomes" id="UP000314294"/>
    </source>
</evidence>
<sequence length="258" mass="28398">MKSVVVKEVKDFVEEEEVMKEAEEVKEVVEPFQAEIIATNHTSPHPSPPSPSWSENYSGPQVARGGPTEIMFVKRNTCLLVVLLCSLTLWCKSTSAGSSFLSPSQKPQNKGKSPRVGRQVMEEPSEPAEDNPITISAPFDLGFTVREQDFEQCGAVLQDIIQSLLGGTEATAELESFNKPYMSNKAQLLQRMNAHTWVGEPASIFPHLKYGASVSTTMRFRGIFRTASRASVALKYVMRAVKPTYKLGNSVRKGSITG</sequence>
<dbReference type="Proteomes" id="UP000314294">
    <property type="component" value="Unassembled WGS sequence"/>
</dbReference>
<organism evidence="2 3">
    <name type="scientific">Liparis tanakae</name>
    <name type="common">Tanaka's snailfish</name>
    <dbReference type="NCBI Taxonomy" id="230148"/>
    <lineage>
        <taxon>Eukaryota</taxon>
        <taxon>Metazoa</taxon>
        <taxon>Chordata</taxon>
        <taxon>Craniata</taxon>
        <taxon>Vertebrata</taxon>
        <taxon>Euteleostomi</taxon>
        <taxon>Actinopterygii</taxon>
        <taxon>Neopterygii</taxon>
        <taxon>Teleostei</taxon>
        <taxon>Neoteleostei</taxon>
        <taxon>Acanthomorphata</taxon>
        <taxon>Eupercaria</taxon>
        <taxon>Perciformes</taxon>
        <taxon>Cottioidei</taxon>
        <taxon>Cottales</taxon>
        <taxon>Liparidae</taxon>
        <taxon>Liparis</taxon>
    </lineage>
</organism>
<feature type="region of interest" description="Disordered" evidence="1">
    <location>
        <begin position="39"/>
        <end position="61"/>
    </location>
</feature>
<dbReference type="PANTHER" id="PTHR14122:SF1">
    <property type="entry name" value="APPETITE-REGULATING HORMONE"/>
    <property type="match status" value="1"/>
</dbReference>
<reference evidence="2 3" key="1">
    <citation type="submission" date="2019-03" db="EMBL/GenBank/DDBJ databases">
        <title>First draft genome of Liparis tanakae, snailfish: a comprehensive survey of snailfish specific genes.</title>
        <authorList>
            <person name="Kim W."/>
            <person name="Song I."/>
            <person name="Jeong J.-H."/>
            <person name="Kim D."/>
            <person name="Kim S."/>
            <person name="Ryu S."/>
            <person name="Song J.Y."/>
            <person name="Lee S.K."/>
        </authorList>
    </citation>
    <scope>NUCLEOTIDE SEQUENCE [LARGE SCALE GENOMIC DNA]</scope>
    <source>
        <tissue evidence="2">Muscle</tissue>
    </source>
</reference>
<evidence type="ECO:0000313" key="2">
    <source>
        <dbReference type="EMBL" id="TNN65659.1"/>
    </source>
</evidence>
<feature type="compositionally biased region" description="Polar residues" evidence="1">
    <location>
        <begin position="96"/>
        <end position="111"/>
    </location>
</feature>
<name>A0A4Z2HIB5_9TELE</name>
<dbReference type="GO" id="GO:0016608">
    <property type="term" value="F:growth hormone-releasing hormone activity"/>
    <property type="evidence" value="ECO:0007669"/>
    <property type="project" value="InterPro"/>
</dbReference>
<comment type="caution">
    <text evidence="2">The sequence shown here is derived from an EMBL/GenBank/DDBJ whole genome shotgun (WGS) entry which is preliminary data.</text>
</comment>
<keyword evidence="3" id="KW-1185">Reference proteome</keyword>